<evidence type="ECO:0000259" key="8">
    <source>
        <dbReference type="SMART" id="SM01383"/>
    </source>
</evidence>
<dbReference type="PANTHER" id="PTHR13691:SF5">
    <property type="entry name" value="LARGE RIBOSOMAL SUBUNIT PROTEIN UL2M"/>
    <property type="match status" value="1"/>
</dbReference>
<dbReference type="SMART" id="SM01382">
    <property type="entry name" value="Ribosomal_L2_C"/>
    <property type="match status" value="1"/>
</dbReference>
<dbReference type="Pfam" id="PF00181">
    <property type="entry name" value="Ribosomal_L2_N"/>
    <property type="match status" value="1"/>
</dbReference>
<dbReference type="InterPro" id="IPR012340">
    <property type="entry name" value="NA-bd_OB-fold"/>
</dbReference>
<evidence type="ECO:0000256" key="6">
    <source>
        <dbReference type="SAM" id="MobiDB-lite"/>
    </source>
</evidence>
<comment type="function">
    <text evidence="5">One of the primary rRNA binding proteins. Required for association of the 30S and 50S subunits to form the 70S ribosome, for tRNA binding and peptide bond formation. It has been suggested to have peptidyltransferase activity; this is somewhat controversial. Makes several contacts with the 16S rRNA in the 70S ribosome.</text>
</comment>
<reference evidence="9 10" key="1">
    <citation type="journal article" date="2019" name="Nat. Microbiol.">
        <title>Mediterranean grassland soil C-N compound turnover is dependent on rainfall and depth, and is mediated by genomically divergent microorganisms.</title>
        <authorList>
            <person name="Diamond S."/>
            <person name="Andeer P.F."/>
            <person name="Li Z."/>
            <person name="Crits-Christoph A."/>
            <person name="Burstein D."/>
            <person name="Anantharaman K."/>
            <person name="Lane K.R."/>
            <person name="Thomas B.C."/>
            <person name="Pan C."/>
            <person name="Northen T.R."/>
            <person name="Banfield J.F."/>
        </authorList>
    </citation>
    <scope>NUCLEOTIDE SEQUENCE [LARGE SCALE GENOMIC DNA]</scope>
    <source>
        <strain evidence="9">WS_9</strain>
    </source>
</reference>
<dbReference type="InterPro" id="IPR022669">
    <property type="entry name" value="Ribosomal_uL2_C"/>
</dbReference>
<dbReference type="Pfam" id="PF03947">
    <property type="entry name" value="Ribosomal_L2_C"/>
    <property type="match status" value="1"/>
</dbReference>
<feature type="region of interest" description="Disordered" evidence="6">
    <location>
        <begin position="26"/>
        <end position="50"/>
    </location>
</feature>
<feature type="compositionally biased region" description="Basic and acidic residues" evidence="6">
    <location>
        <begin position="26"/>
        <end position="47"/>
    </location>
</feature>
<evidence type="ECO:0000259" key="7">
    <source>
        <dbReference type="SMART" id="SM01382"/>
    </source>
</evidence>
<dbReference type="SUPFAM" id="SSF50104">
    <property type="entry name" value="Translation proteins SH3-like domain"/>
    <property type="match status" value="1"/>
</dbReference>
<dbReference type="GO" id="GO:0003735">
    <property type="term" value="F:structural constituent of ribosome"/>
    <property type="evidence" value="ECO:0007669"/>
    <property type="project" value="InterPro"/>
</dbReference>
<evidence type="ECO:0000256" key="4">
    <source>
        <dbReference type="ARBA" id="ARBA00035242"/>
    </source>
</evidence>
<dbReference type="InterPro" id="IPR022671">
    <property type="entry name" value="Ribosomal_uL2_CS"/>
</dbReference>
<dbReference type="InterPro" id="IPR008991">
    <property type="entry name" value="Translation_prot_SH3-like_sf"/>
</dbReference>
<dbReference type="PIRSF" id="PIRSF002158">
    <property type="entry name" value="Ribosomal_L2"/>
    <property type="match status" value="1"/>
</dbReference>
<dbReference type="AlphaFoldDB" id="A0A538TS03"/>
<dbReference type="NCBIfam" id="TIGR01171">
    <property type="entry name" value="rplB_bact"/>
    <property type="match status" value="1"/>
</dbReference>
<dbReference type="InterPro" id="IPR002171">
    <property type="entry name" value="Ribosomal_uL2"/>
</dbReference>
<dbReference type="HAMAP" id="MF_01320_B">
    <property type="entry name" value="Ribosomal_uL2_B"/>
    <property type="match status" value="1"/>
</dbReference>
<comment type="subunit">
    <text evidence="5">Part of the 50S ribosomal subunit. Forms a bridge to the 30S subunit in the 70S ribosome.</text>
</comment>
<protein>
    <recommendedName>
        <fullName evidence="4 5">Large ribosomal subunit protein uL2</fullName>
    </recommendedName>
</protein>
<dbReference type="Gene3D" id="2.40.50.140">
    <property type="entry name" value="Nucleic acid-binding proteins"/>
    <property type="match status" value="1"/>
</dbReference>
<dbReference type="GO" id="GO:0015934">
    <property type="term" value="C:large ribosomal subunit"/>
    <property type="evidence" value="ECO:0007669"/>
    <property type="project" value="InterPro"/>
</dbReference>
<feature type="compositionally biased region" description="Basic residues" evidence="6">
    <location>
        <begin position="254"/>
        <end position="275"/>
    </location>
</feature>
<sequence length="275" mass="30341">MALRKFRPLTPAQRFRTVASFDEITRSRPEPSLTEKLKKTGGRDNRGHISSWLRGGGFPKKYRIVDFKRDKRGIPAKVAHIEYDPNRSARIALLHYADGEKRYIIAPQQLHVGDTVTAGADSEVKPGNAMPLSAVPLGTFVYNVELIPGKGGQLSRSAGTFCQVMAREGDYAQLRLPSGEMRKVPVVCICSIGMVGNEDHQNIVIGKAGKSRWLGRRPSVRGVAMNPVDHPMGGGEGKSSGGRHPCSPWGQLAKGKKTRKRKLSDRLIVRRRKQT</sequence>
<evidence type="ECO:0000313" key="9">
    <source>
        <dbReference type="EMBL" id="TMQ66365.1"/>
    </source>
</evidence>
<evidence type="ECO:0000313" key="10">
    <source>
        <dbReference type="Proteomes" id="UP000317691"/>
    </source>
</evidence>
<evidence type="ECO:0000256" key="2">
    <source>
        <dbReference type="ARBA" id="ARBA00022980"/>
    </source>
</evidence>
<dbReference type="FunFam" id="2.30.30.30:FF:000001">
    <property type="entry name" value="50S ribosomal protein L2"/>
    <property type="match status" value="1"/>
</dbReference>
<dbReference type="FunFam" id="4.10.950.10:FF:000001">
    <property type="entry name" value="50S ribosomal protein L2"/>
    <property type="match status" value="1"/>
</dbReference>
<organism evidence="9 10">
    <name type="scientific">Eiseniibacteriota bacterium</name>
    <dbReference type="NCBI Taxonomy" id="2212470"/>
    <lineage>
        <taxon>Bacteria</taxon>
        <taxon>Candidatus Eiseniibacteriota</taxon>
    </lineage>
</organism>
<dbReference type="FunFam" id="2.40.50.140:FF:000003">
    <property type="entry name" value="50S ribosomal protein L2"/>
    <property type="match status" value="1"/>
</dbReference>
<name>A0A538TS03_UNCEI</name>
<gene>
    <name evidence="5 9" type="primary">rplB</name>
    <name evidence="9" type="ORF">E6K79_03160</name>
</gene>
<feature type="region of interest" description="Disordered" evidence="6">
    <location>
        <begin position="222"/>
        <end position="275"/>
    </location>
</feature>
<feature type="domain" description="Large ribosomal subunit protein uL2 C-terminal" evidence="7">
    <location>
        <begin position="124"/>
        <end position="252"/>
    </location>
</feature>
<evidence type="ECO:0000256" key="3">
    <source>
        <dbReference type="ARBA" id="ARBA00023274"/>
    </source>
</evidence>
<dbReference type="Proteomes" id="UP000317691">
    <property type="component" value="Unassembled WGS sequence"/>
</dbReference>
<feature type="domain" description="Large ribosomal subunit protein uL2 RNA-binding" evidence="8">
    <location>
        <begin position="42"/>
        <end position="118"/>
    </location>
</feature>
<dbReference type="Gene3D" id="2.30.30.30">
    <property type="match status" value="1"/>
</dbReference>
<keyword evidence="5" id="KW-0699">rRNA-binding</keyword>
<dbReference type="PROSITE" id="PS00467">
    <property type="entry name" value="RIBOSOMAL_L2"/>
    <property type="match status" value="1"/>
</dbReference>
<dbReference type="InterPro" id="IPR005880">
    <property type="entry name" value="Ribosomal_uL2_bac/org-type"/>
</dbReference>
<accession>A0A538TS03</accession>
<dbReference type="InterPro" id="IPR022666">
    <property type="entry name" value="Ribosomal_uL2_RNA-bd_dom"/>
</dbReference>
<keyword evidence="3 5" id="KW-0687">Ribonucleoprotein</keyword>
<keyword evidence="5" id="KW-0694">RNA-binding</keyword>
<evidence type="ECO:0000256" key="1">
    <source>
        <dbReference type="ARBA" id="ARBA00005636"/>
    </source>
</evidence>
<dbReference type="GO" id="GO:0002181">
    <property type="term" value="P:cytoplasmic translation"/>
    <property type="evidence" value="ECO:0007669"/>
    <property type="project" value="TreeGrafter"/>
</dbReference>
<dbReference type="SUPFAM" id="SSF50249">
    <property type="entry name" value="Nucleic acid-binding proteins"/>
    <property type="match status" value="1"/>
</dbReference>
<dbReference type="GO" id="GO:0016740">
    <property type="term" value="F:transferase activity"/>
    <property type="evidence" value="ECO:0007669"/>
    <property type="project" value="InterPro"/>
</dbReference>
<dbReference type="SMART" id="SM01383">
    <property type="entry name" value="Ribosomal_L2"/>
    <property type="match status" value="1"/>
</dbReference>
<evidence type="ECO:0000256" key="5">
    <source>
        <dbReference type="HAMAP-Rule" id="MF_01320"/>
    </source>
</evidence>
<dbReference type="EMBL" id="VBOZ01000009">
    <property type="protein sequence ID" value="TMQ66365.1"/>
    <property type="molecule type" value="Genomic_DNA"/>
</dbReference>
<dbReference type="PANTHER" id="PTHR13691">
    <property type="entry name" value="RIBOSOMAL PROTEIN L2"/>
    <property type="match status" value="1"/>
</dbReference>
<dbReference type="InterPro" id="IPR014726">
    <property type="entry name" value="Ribosomal_uL2_dom3"/>
</dbReference>
<dbReference type="GO" id="GO:0019843">
    <property type="term" value="F:rRNA binding"/>
    <property type="evidence" value="ECO:0007669"/>
    <property type="project" value="UniProtKB-UniRule"/>
</dbReference>
<keyword evidence="2 5" id="KW-0689">Ribosomal protein</keyword>
<dbReference type="InterPro" id="IPR014722">
    <property type="entry name" value="Rib_uL2_dom2"/>
</dbReference>
<proteinExistence type="inferred from homology"/>
<dbReference type="Gene3D" id="4.10.950.10">
    <property type="entry name" value="Ribosomal protein L2, domain 3"/>
    <property type="match status" value="1"/>
</dbReference>
<comment type="caution">
    <text evidence="9">The sequence shown here is derived from an EMBL/GenBank/DDBJ whole genome shotgun (WGS) entry which is preliminary data.</text>
</comment>
<comment type="similarity">
    <text evidence="1 5">Belongs to the universal ribosomal protein uL2 family.</text>
</comment>